<dbReference type="Pfam" id="PF09842">
    <property type="entry name" value="DUF2069"/>
    <property type="match status" value="1"/>
</dbReference>
<dbReference type="Proteomes" id="UP000623509">
    <property type="component" value="Unassembled WGS sequence"/>
</dbReference>
<protein>
    <submittedName>
        <fullName evidence="2">DUF2069 domain-containing protein</fullName>
    </submittedName>
</protein>
<gene>
    <name evidence="2" type="ORF">BGI27_00415</name>
    <name evidence="3" type="ORF">CGU29_00450</name>
</gene>
<keyword evidence="1" id="KW-0472">Membrane</keyword>
<evidence type="ECO:0000313" key="5">
    <source>
        <dbReference type="Proteomes" id="UP000623509"/>
    </source>
</evidence>
<reference evidence="2 5" key="1">
    <citation type="submission" date="2016-08" db="EMBL/GenBank/DDBJ databases">
        <title>Candidatus Dactylopiibacterium carminicum genome sequence.</title>
        <authorList>
            <person name="Ramirez-Puebla S.T."/>
            <person name="Ormeno-Orrillo E."/>
            <person name="Vera-Ponce De Leon A."/>
            <person name="Luis L."/>
            <person name="Sanchez-Flores A."/>
            <person name="Monica R."/>
            <person name="Martinez-Romero E."/>
        </authorList>
    </citation>
    <scope>NUCLEOTIDE SEQUENCE [LARGE SCALE GENOMIC DNA]</scope>
    <source>
        <strain evidence="2">END1</strain>
    </source>
</reference>
<dbReference type="EMBL" id="MDUX01000001">
    <property type="protein sequence ID" value="KAF7600850.1"/>
    <property type="molecule type" value="Genomic_DNA"/>
</dbReference>
<feature type="transmembrane region" description="Helical" evidence="1">
    <location>
        <begin position="64"/>
        <end position="82"/>
    </location>
</feature>
<dbReference type="EMBL" id="NMRN01000001">
    <property type="protein sequence ID" value="PAS95349.1"/>
    <property type="molecule type" value="Genomic_DNA"/>
</dbReference>
<proteinExistence type="predicted"/>
<dbReference type="InterPro" id="IPR018643">
    <property type="entry name" value="DUF2069_membrane"/>
</dbReference>
<dbReference type="Proteomes" id="UP000216107">
    <property type="component" value="Unassembled WGS sequence"/>
</dbReference>
<evidence type="ECO:0000256" key="1">
    <source>
        <dbReference type="SAM" id="Phobius"/>
    </source>
</evidence>
<sequence>MSPAARSAQKATLVCLLLLIGLVVAMELWLAPLRPGGSWLVLRVLPLLAALRGVLHGRRYTSQWLSLAVWLYFTFGVIRASTDTGLSALAGGVETLVALALFVACAAHARLSAGTPKP</sequence>
<dbReference type="RefSeq" id="WP_095522959.1">
    <property type="nucleotide sequence ID" value="NZ_MDUX01000001.1"/>
</dbReference>
<keyword evidence="5" id="KW-1185">Reference proteome</keyword>
<evidence type="ECO:0000313" key="3">
    <source>
        <dbReference type="EMBL" id="PAS95349.1"/>
    </source>
</evidence>
<accession>A0A272EZ07</accession>
<name>A0A272EZ07_9RHOO</name>
<feature type="transmembrane region" description="Helical" evidence="1">
    <location>
        <begin position="12"/>
        <end position="31"/>
    </location>
</feature>
<dbReference type="OrthoDB" id="9181360at2"/>
<feature type="transmembrane region" description="Helical" evidence="1">
    <location>
        <begin position="88"/>
        <end position="109"/>
    </location>
</feature>
<keyword evidence="1" id="KW-1133">Transmembrane helix</keyword>
<evidence type="ECO:0000313" key="2">
    <source>
        <dbReference type="EMBL" id="KAF7600850.1"/>
    </source>
</evidence>
<reference evidence="3 4" key="2">
    <citation type="submission" date="2017-07" db="EMBL/GenBank/DDBJ databases">
        <title>Candidatus Dactylopiibacterium carminicum, a nitrogen-fixing symbiont of the cochineal insect Dactylopius coccus and Dactylopius opuntiae (Hemiptera: Coccoidea: Dactylopiidae).</title>
        <authorList>
            <person name="Vera A."/>
        </authorList>
    </citation>
    <scope>NUCLEOTIDE SEQUENCE [LARGE SCALE GENOMIC DNA]</scope>
    <source>
        <strain evidence="3 4">NFDCM</strain>
    </source>
</reference>
<organism evidence="3 4">
    <name type="scientific">Candidatus Dactylopiibacterium carminicum</name>
    <dbReference type="NCBI Taxonomy" id="857335"/>
    <lineage>
        <taxon>Bacteria</taxon>
        <taxon>Pseudomonadati</taxon>
        <taxon>Pseudomonadota</taxon>
        <taxon>Betaproteobacteria</taxon>
        <taxon>Rhodocyclales</taxon>
        <taxon>Rhodocyclaceae</taxon>
        <taxon>Candidatus Dactylopiibacterium</taxon>
    </lineage>
</organism>
<keyword evidence="1" id="KW-0812">Transmembrane</keyword>
<evidence type="ECO:0000313" key="4">
    <source>
        <dbReference type="Proteomes" id="UP000216107"/>
    </source>
</evidence>
<dbReference type="AlphaFoldDB" id="A0A272EZ07"/>
<comment type="caution">
    <text evidence="3">The sequence shown here is derived from an EMBL/GenBank/DDBJ whole genome shotgun (WGS) entry which is preliminary data.</text>
</comment>